<reference evidence="3 4" key="1">
    <citation type="submission" date="2020-02" db="EMBL/GenBank/DDBJ databases">
        <authorList>
            <person name="Feng H."/>
        </authorList>
    </citation>
    <scope>NUCLEOTIDE SEQUENCE [LARGE SCALE GENOMIC DNA]</scope>
    <source>
        <strain evidence="3 4">Gsoil 114</strain>
    </source>
</reference>
<dbReference type="Proteomes" id="UP000476934">
    <property type="component" value="Unassembled WGS sequence"/>
</dbReference>
<keyword evidence="1" id="KW-0238">DNA-binding</keyword>
<dbReference type="Gene3D" id="1.10.1660.10">
    <property type="match status" value="1"/>
</dbReference>
<evidence type="ECO:0000313" key="4">
    <source>
        <dbReference type="Proteomes" id="UP000476934"/>
    </source>
</evidence>
<dbReference type="PROSITE" id="PS50937">
    <property type="entry name" value="HTH_MERR_2"/>
    <property type="match status" value="1"/>
</dbReference>
<proteinExistence type="predicted"/>
<keyword evidence="4" id="KW-1185">Reference proteome</keyword>
<sequence>MKTIKQVSEQLNMPVATIRYYDKLGLVPQLQRDKNGYRQFSEKDIYTLEMIQCFRATGMSVEDLINIFSLDINDPILSLNQRQKIISKQREKLLKQRKQIDDALALVDYKLKRYTEMHQQS</sequence>
<dbReference type="PANTHER" id="PTHR30204">
    <property type="entry name" value="REDOX-CYCLING DRUG-SENSING TRANSCRIPTIONAL ACTIVATOR SOXR"/>
    <property type="match status" value="1"/>
</dbReference>
<accession>A0A6M0P304</accession>
<dbReference type="InterPro" id="IPR000551">
    <property type="entry name" value="MerR-type_HTH_dom"/>
</dbReference>
<dbReference type="InterPro" id="IPR047057">
    <property type="entry name" value="MerR_fam"/>
</dbReference>
<dbReference type="PANTHER" id="PTHR30204:SF98">
    <property type="entry name" value="HTH-TYPE TRANSCRIPTIONAL REGULATOR ADHR"/>
    <property type="match status" value="1"/>
</dbReference>
<dbReference type="GO" id="GO:0003677">
    <property type="term" value="F:DNA binding"/>
    <property type="evidence" value="ECO:0007669"/>
    <property type="project" value="UniProtKB-KW"/>
</dbReference>
<dbReference type="SUPFAM" id="SSF46955">
    <property type="entry name" value="Putative DNA-binding domain"/>
    <property type="match status" value="1"/>
</dbReference>
<evidence type="ECO:0000256" key="1">
    <source>
        <dbReference type="ARBA" id="ARBA00023125"/>
    </source>
</evidence>
<name>A0A6M0P304_9BACI</name>
<dbReference type="SMART" id="SM00422">
    <property type="entry name" value="HTH_MERR"/>
    <property type="match status" value="1"/>
</dbReference>
<protein>
    <submittedName>
        <fullName evidence="3">MerR family transcriptional regulator</fullName>
    </submittedName>
</protein>
<reference evidence="3 4" key="2">
    <citation type="submission" date="2020-03" db="EMBL/GenBank/DDBJ databases">
        <title>Bacillus aquiflavi sp. nov., isolated from yellow water of strong flavor Chinese baijiu in Yibin region of China.</title>
        <authorList>
            <person name="Xie J."/>
        </authorList>
    </citation>
    <scope>NUCLEOTIDE SEQUENCE [LARGE SCALE GENOMIC DNA]</scope>
    <source>
        <strain evidence="3 4">Gsoil 114</strain>
    </source>
</reference>
<dbReference type="AlphaFoldDB" id="A0A6M0P304"/>
<dbReference type="RefSeq" id="WP_163173186.1">
    <property type="nucleotide sequence ID" value="NZ_JAAIWK010000003.1"/>
</dbReference>
<dbReference type="InterPro" id="IPR009061">
    <property type="entry name" value="DNA-bd_dom_put_sf"/>
</dbReference>
<organism evidence="3 4">
    <name type="scientific">Heyndrickxia ginsengihumi</name>
    <dbReference type="NCBI Taxonomy" id="363870"/>
    <lineage>
        <taxon>Bacteria</taxon>
        <taxon>Bacillati</taxon>
        <taxon>Bacillota</taxon>
        <taxon>Bacilli</taxon>
        <taxon>Bacillales</taxon>
        <taxon>Bacillaceae</taxon>
        <taxon>Heyndrickxia</taxon>
    </lineage>
</organism>
<evidence type="ECO:0000259" key="2">
    <source>
        <dbReference type="PROSITE" id="PS50937"/>
    </source>
</evidence>
<dbReference type="GO" id="GO:0003700">
    <property type="term" value="F:DNA-binding transcription factor activity"/>
    <property type="evidence" value="ECO:0007669"/>
    <property type="project" value="InterPro"/>
</dbReference>
<dbReference type="CDD" id="cd01109">
    <property type="entry name" value="HTH_YyaN"/>
    <property type="match status" value="1"/>
</dbReference>
<dbReference type="Pfam" id="PF13411">
    <property type="entry name" value="MerR_1"/>
    <property type="match status" value="1"/>
</dbReference>
<gene>
    <name evidence="3" type="ORF">G4D61_03020</name>
</gene>
<evidence type="ECO:0000313" key="3">
    <source>
        <dbReference type="EMBL" id="NEY18941.1"/>
    </source>
</evidence>
<dbReference type="EMBL" id="JAAIWK010000003">
    <property type="protein sequence ID" value="NEY18941.1"/>
    <property type="molecule type" value="Genomic_DNA"/>
</dbReference>
<feature type="domain" description="HTH merR-type" evidence="2">
    <location>
        <begin position="1"/>
        <end position="70"/>
    </location>
</feature>
<comment type="caution">
    <text evidence="3">The sequence shown here is derived from an EMBL/GenBank/DDBJ whole genome shotgun (WGS) entry which is preliminary data.</text>
</comment>